<reference evidence="4 5" key="1">
    <citation type="submission" date="2018-06" db="EMBL/GenBank/DDBJ databases">
        <title>Whole genome sequencing of four bacterial strains from South Shetland trench revealing bio-synthetic gene clusters.</title>
        <authorList>
            <person name="Abdel-Mageed W.M."/>
            <person name="Lehri B."/>
            <person name="Jarmusch S.A."/>
            <person name="Miranda K."/>
            <person name="Goodfellow M."/>
            <person name="Jaspars M."/>
            <person name="Karlyshev A.V."/>
        </authorList>
    </citation>
    <scope>NUCLEOTIDE SEQUENCE [LARGE SCALE GENOMIC DNA]</scope>
    <source>
        <strain evidence="4 5">SST1</strain>
    </source>
</reference>
<sequence length="422" mass="43933">MLGNGSGSRLRAVGALGTVVLLSGAGCSWQGLNSLPLPGAQGKGEGAYEVTIEMPNVTTITRNSPVRVNDVNVGSITAMRVEDYTAIVTISLNEEVRLPANAHAKIGQTSLLGSQHLELFPPPEGDPQGTLADGDVIPLARAGVYPTTEQTLSALSVVLTDGGLAQFETIATELNTALDGREIDANEVLTQLDTTVSGLDDQRADIIAAMEGLDRLSRQINEQNDTLARALAQMPEALTLINDQKQQLTTALVSLGDFGNKANQVIDAGGGQDLVDNLRDLTPVLEGLANAGRDMTRVLSSLITFPFPQAGIDNFLRGDYANLYIHADATMPRLAETMLLGTEFGNRMAGVEGYVGLAPNPFAGADPYSLDVPRPEPAPDGTPAPDGVPAAAGAATAPAQEQTAGDPAPAEPSATPTEEAPR</sequence>
<dbReference type="InterPro" id="IPR005693">
    <property type="entry name" value="Mce"/>
</dbReference>
<dbReference type="PANTHER" id="PTHR33371:SF15">
    <property type="entry name" value="LIPOPROTEIN LPRN"/>
    <property type="match status" value="1"/>
</dbReference>
<feature type="compositionally biased region" description="Low complexity" evidence="1">
    <location>
        <begin position="383"/>
        <end position="422"/>
    </location>
</feature>
<evidence type="ECO:0000313" key="4">
    <source>
        <dbReference type="EMBL" id="RBA39806.1"/>
    </source>
</evidence>
<feature type="domain" description="Mce/MlaD" evidence="2">
    <location>
        <begin position="47"/>
        <end position="121"/>
    </location>
</feature>
<dbReference type="InterPro" id="IPR052336">
    <property type="entry name" value="MlaD_Phospholipid_Transporter"/>
</dbReference>
<dbReference type="RefSeq" id="WP_096906010.1">
    <property type="nucleotide sequence ID" value="NZ_CANNAK010000015.1"/>
</dbReference>
<dbReference type="Pfam" id="PF02470">
    <property type="entry name" value="MlaD"/>
    <property type="match status" value="1"/>
</dbReference>
<name>A0A365PD36_9ACTN</name>
<evidence type="ECO:0000256" key="1">
    <source>
        <dbReference type="SAM" id="MobiDB-lite"/>
    </source>
</evidence>
<dbReference type="PANTHER" id="PTHR33371">
    <property type="entry name" value="INTERMEMBRANE PHOSPHOLIPID TRANSPORT SYSTEM BINDING PROTEIN MLAD-RELATED"/>
    <property type="match status" value="1"/>
</dbReference>
<feature type="domain" description="Mammalian cell entry C-terminal" evidence="3">
    <location>
        <begin position="130"/>
        <end position="299"/>
    </location>
</feature>
<dbReference type="Proteomes" id="UP000252187">
    <property type="component" value="Unassembled WGS sequence"/>
</dbReference>
<feature type="region of interest" description="Disordered" evidence="1">
    <location>
        <begin position="366"/>
        <end position="422"/>
    </location>
</feature>
<organism evidence="4 5">
    <name type="scientific">Dietzia maris</name>
    <dbReference type="NCBI Taxonomy" id="37915"/>
    <lineage>
        <taxon>Bacteria</taxon>
        <taxon>Bacillati</taxon>
        <taxon>Actinomycetota</taxon>
        <taxon>Actinomycetes</taxon>
        <taxon>Mycobacteriales</taxon>
        <taxon>Dietziaceae</taxon>
        <taxon>Dietzia</taxon>
    </lineage>
</organism>
<evidence type="ECO:0000259" key="3">
    <source>
        <dbReference type="Pfam" id="PF11887"/>
    </source>
</evidence>
<dbReference type="AlphaFoldDB" id="A0A365PD36"/>
<gene>
    <name evidence="4" type="ORF">DQ226_02670</name>
</gene>
<proteinExistence type="predicted"/>
<dbReference type="GO" id="GO:0005576">
    <property type="term" value="C:extracellular region"/>
    <property type="evidence" value="ECO:0007669"/>
    <property type="project" value="TreeGrafter"/>
</dbReference>
<evidence type="ECO:0000259" key="2">
    <source>
        <dbReference type="Pfam" id="PF02470"/>
    </source>
</evidence>
<dbReference type="Pfam" id="PF11887">
    <property type="entry name" value="Mce4_CUP1"/>
    <property type="match status" value="1"/>
</dbReference>
<dbReference type="EMBL" id="QNTT01000004">
    <property type="protein sequence ID" value="RBA39806.1"/>
    <property type="molecule type" value="Genomic_DNA"/>
</dbReference>
<dbReference type="InterPro" id="IPR003399">
    <property type="entry name" value="Mce/MlaD"/>
</dbReference>
<protein>
    <submittedName>
        <fullName evidence="4">MCE family protein</fullName>
    </submittedName>
</protein>
<accession>A0A365PD36</accession>
<dbReference type="InterPro" id="IPR024516">
    <property type="entry name" value="Mce_C"/>
</dbReference>
<comment type="caution">
    <text evidence="4">The sequence shown here is derived from an EMBL/GenBank/DDBJ whole genome shotgun (WGS) entry which is preliminary data.</text>
</comment>
<dbReference type="NCBIfam" id="TIGR00996">
    <property type="entry name" value="Mtu_fam_mce"/>
    <property type="match status" value="1"/>
</dbReference>
<evidence type="ECO:0000313" key="5">
    <source>
        <dbReference type="Proteomes" id="UP000252187"/>
    </source>
</evidence>